<comment type="caution">
    <text evidence="1">The sequence shown here is derived from an EMBL/GenBank/DDBJ whole genome shotgun (WGS) entry which is preliminary data.</text>
</comment>
<proteinExistence type="predicted"/>
<evidence type="ECO:0000313" key="1">
    <source>
        <dbReference type="EMBL" id="CAF1028118.1"/>
    </source>
</evidence>
<dbReference type="EMBL" id="CAJNOC010004621">
    <property type="protein sequence ID" value="CAF1028118.1"/>
    <property type="molecule type" value="Genomic_DNA"/>
</dbReference>
<organism evidence="1 2">
    <name type="scientific">Brachionus calyciflorus</name>
    <dbReference type="NCBI Taxonomy" id="104777"/>
    <lineage>
        <taxon>Eukaryota</taxon>
        <taxon>Metazoa</taxon>
        <taxon>Spiralia</taxon>
        <taxon>Gnathifera</taxon>
        <taxon>Rotifera</taxon>
        <taxon>Eurotatoria</taxon>
        <taxon>Monogononta</taxon>
        <taxon>Pseudotrocha</taxon>
        <taxon>Ploima</taxon>
        <taxon>Brachionidae</taxon>
        <taxon>Brachionus</taxon>
    </lineage>
</organism>
<dbReference type="AlphaFoldDB" id="A0A814IR83"/>
<accession>A0A814IR83</accession>
<evidence type="ECO:0000313" key="2">
    <source>
        <dbReference type="Proteomes" id="UP000663879"/>
    </source>
</evidence>
<protein>
    <submittedName>
        <fullName evidence="1">Uncharacterized protein</fullName>
    </submittedName>
</protein>
<dbReference type="Proteomes" id="UP000663879">
    <property type="component" value="Unassembled WGS sequence"/>
</dbReference>
<sequence>MNQLNKENQQELINEQATLNDDEQQHLFTEQNNETNKRILDVHEDFDKQYSYFYNAYKNYLDFSYSNKMRNTNSSKVFRMELHLNKRQENKLFEKFECKASSLKEAKKDLQKEFLKGTKLIHPKDLPKNKENRRHVVQNLIAKNELPSSGFVRDNADDADFTFFFKNEKDKIETTKDRWTVDRAERFEFFEIEKESRLKIFTFWKKHSILDSMPIHYYE</sequence>
<gene>
    <name evidence="1" type="ORF">OXX778_LOCUS17722</name>
</gene>
<name>A0A814IR83_9BILA</name>
<keyword evidence="2" id="KW-1185">Reference proteome</keyword>
<reference evidence="1" key="1">
    <citation type="submission" date="2021-02" db="EMBL/GenBank/DDBJ databases">
        <authorList>
            <person name="Nowell W R."/>
        </authorList>
    </citation>
    <scope>NUCLEOTIDE SEQUENCE</scope>
    <source>
        <strain evidence="1">Ploen Becks lab</strain>
    </source>
</reference>